<evidence type="ECO:0000256" key="4">
    <source>
        <dbReference type="ARBA" id="ARBA00022927"/>
    </source>
</evidence>
<gene>
    <name evidence="11" type="ORF">WQQ_16870</name>
</gene>
<reference evidence="11 12" key="1">
    <citation type="journal article" date="2012" name="J. Bacteriol.">
        <title>Genome Sequence of n-Alkane-Degrading Hydrocarboniphaga effusa Strain AP103T (ATCC BAA-332T).</title>
        <authorList>
            <person name="Chang H.K."/>
            <person name="Zylstra G.J."/>
            <person name="Chae J.C."/>
        </authorList>
    </citation>
    <scope>NUCLEOTIDE SEQUENCE [LARGE SCALE GENOMIC DNA]</scope>
    <source>
        <strain evidence="11 12">AP103</strain>
    </source>
</reference>
<dbReference type="InterPro" id="IPR021731">
    <property type="entry name" value="AMIN_dom"/>
</dbReference>
<dbReference type="InterPro" id="IPR051808">
    <property type="entry name" value="Type_IV_pilus_biogenesis"/>
</dbReference>
<feature type="domain" description="Secretin/TonB short N-terminal" evidence="10">
    <location>
        <begin position="304"/>
        <end position="352"/>
    </location>
</feature>
<dbReference type="EMBL" id="AKGD01000001">
    <property type="protein sequence ID" value="EIT71550.1"/>
    <property type="molecule type" value="Genomic_DNA"/>
</dbReference>
<sequence length="708" mass="76171">MMSLLLAVLALLPGMSNAQMSRALQSADAAALEGGRVLVTLTLSSAAPEPIVFPNESPARVSIDLPQTRLAMAERYRKVNLAKVQALSAAENKDRTRLVIELTQMVGYKVRVDGNRIFVTIDALPSANAPLSSGVPPQNYSTLSGPVAAISAVPAVASITHVDFRRGEKGEGRIIVSLDNPQAVANVSDEGGRVVARFRNVNLADAQVRRLDVLDFATPVKFVDVLKTGSDAQVVIVPVTGGDFEQKTTQLGNQTIIELQPLSQTQRDERKKTDPQYTGEKVSLSFQSIDIRSLLQIIADVAGTNMVVSDSVTGEIAMRLQNVPWDQALDIILRTKGLGMRQQGNVMIVAPLAELAERDKIEAEAEKQKVELAPLRSELIQVNYAKVADVAALLKSGENSILSERGRVSIDDRTNTLLVLETREKINEIRTLIARLDIPVRQVLIESRIVIANNDYSKELGARFGVSAVRRNGRNGIISTSGSAEANDTSVNDYLSNGGFPVSPGALNDRFNVNLPAASDSAGKIALALLGKNYLVDLELSALQAEGRGEIISTPRVITSNAKQASIEQGVEIPYQEAASSGATSVSFKKAVLSLNVTPQITPDDRIIMDLAVNNDSVGQTYTTGSGGQVPSIDTRKVTTQVLVENGQTVVLGGIYQQENRNSVSKIPLLGDIPILGAAFRNRTTVNNRDELLVFVTPRILREGLQIN</sequence>
<keyword evidence="12" id="KW-1185">Reference proteome</keyword>
<evidence type="ECO:0000313" key="11">
    <source>
        <dbReference type="EMBL" id="EIT71550.1"/>
    </source>
</evidence>
<keyword evidence="3 9" id="KW-0732">Signal</keyword>
<dbReference type="InterPro" id="IPR013355">
    <property type="entry name" value="Pilus_4_PilQ"/>
</dbReference>
<evidence type="ECO:0000256" key="9">
    <source>
        <dbReference type="SAM" id="SignalP"/>
    </source>
</evidence>
<evidence type="ECO:0000256" key="7">
    <source>
        <dbReference type="RuleBase" id="RU004003"/>
    </source>
</evidence>
<feature type="signal peptide" evidence="9">
    <location>
        <begin position="1"/>
        <end position="18"/>
    </location>
</feature>
<dbReference type="STRING" id="1172194.WQQ_16870"/>
<keyword evidence="6" id="KW-0998">Cell outer membrane</keyword>
<proteinExistence type="inferred from homology"/>
<protein>
    <recommendedName>
        <fullName evidence="10">Secretin/TonB short N-terminal domain-containing protein</fullName>
    </recommendedName>
</protein>
<keyword evidence="4" id="KW-0653">Protein transport</keyword>
<dbReference type="NCBIfam" id="TIGR02515">
    <property type="entry name" value="IV_pilus_PilQ"/>
    <property type="match status" value="1"/>
</dbReference>
<dbReference type="Gene3D" id="3.30.1370.120">
    <property type="match status" value="1"/>
</dbReference>
<comment type="similarity">
    <text evidence="7">Belongs to the bacterial secretin family.</text>
</comment>
<dbReference type="Pfam" id="PF11741">
    <property type="entry name" value="AMIN"/>
    <property type="match status" value="2"/>
</dbReference>
<dbReference type="Gene3D" id="2.60.40.3470">
    <property type="match status" value="1"/>
</dbReference>
<dbReference type="Pfam" id="PF07660">
    <property type="entry name" value="STN"/>
    <property type="match status" value="1"/>
</dbReference>
<dbReference type="Proteomes" id="UP000003704">
    <property type="component" value="Unassembled WGS sequence"/>
</dbReference>
<organism evidence="11 12">
    <name type="scientific">Hydrocarboniphaga effusa AP103</name>
    <dbReference type="NCBI Taxonomy" id="1172194"/>
    <lineage>
        <taxon>Bacteria</taxon>
        <taxon>Pseudomonadati</taxon>
        <taxon>Pseudomonadota</taxon>
        <taxon>Gammaproteobacteria</taxon>
        <taxon>Nevskiales</taxon>
        <taxon>Nevskiaceae</taxon>
        <taxon>Hydrocarboniphaga</taxon>
    </lineage>
</organism>
<dbReference type="InterPro" id="IPR038591">
    <property type="entry name" value="NolW-like_sf"/>
</dbReference>
<dbReference type="Pfam" id="PF03958">
    <property type="entry name" value="Secretin_N"/>
    <property type="match status" value="1"/>
</dbReference>
<evidence type="ECO:0000256" key="6">
    <source>
        <dbReference type="ARBA" id="ARBA00023237"/>
    </source>
</evidence>
<feature type="chain" id="PRO_5003714263" description="Secretin/TonB short N-terminal domain-containing protein" evidence="9">
    <location>
        <begin position="19"/>
        <end position="708"/>
    </location>
</feature>
<keyword evidence="5" id="KW-0472">Membrane</keyword>
<dbReference type="AlphaFoldDB" id="I8TCB2"/>
<comment type="caution">
    <text evidence="11">The sequence shown here is derived from an EMBL/GenBank/DDBJ whole genome shotgun (WGS) entry which is preliminary data.</text>
</comment>
<evidence type="ECO:0000259" key="10">
    <source>
        <dbReference type="SMART" id="SM00965"/>
    </source>
</evidence>
<dbReference type="PANTHER" id="PTHR30604">
    <property type="entry name" value="PROTEIN TRANSPORT PROTEIN HOFQ"/>
    <property type="match status" value="1"/>
</dbReference>
<dbReference type="Gene3D" id="3.30.1370.130">
    <property type="match status" value="1"/>
</dbReference>
<dbReference type="Gene3D" id="2.60.40.3500">
    <property type="match status" value="1"/>
</dbReference>
<evidence type="ECO:0000256" key="3">
    <source>
        <dbReference type="ARBA" id="ARBA00022729"/>
    </source>
</evidence>
<dbReference type="InterPro" id="IPR004846">
    <property type="entry name" value="T2SS/T3SS_dom"/>
</dbReference>
<keyword evidence="2 8" id="KW-0813">Transport</keyword>
<dbReference type="InterPro" id="IPR005644">
    <property type="entry name" value="NolW-like"/>
</dbReference>
<dbReference type="Pfam" id="PF00263">
    <property type="entry name" value="Secretin"/>
    <property type="match status" value="1"/>
</dbReference>
<dbReference type="PATRIC" id="fig|1172194.4.peg.1628"/>
<evidence type="ECO:0000256" key="2">
    <source>
        <dbReference type="ARBA" id="ARBA00022448"/>
    </source>
</evidence>
<evidence type="ECO:0000313" key="12">
    <source>
        <dbReference type="Proteomes" id="UP000003704"/>
    </source>
</evidence>
<evidence type="ECO:0000256" key="5">
    <source>
        <dbReference type="ARBA" id="ARBA00023136"/>
    </source>
</evidence>
<comment type="subcellular location">
    <subcellularLocation>
        <location evidence="8">Cell outer membrane</location>
    </subcellularLocation>
    <subcellularLocation>
        <location evidence="1">Membrane</location>
    </subcellularLocation>
</comment>
<dbReference type="InterPro" id="IPR011662">
    <property type="entry name" value="Secretin/TonB_short_N"/>
</dbReference>
<name>I8TCB2_9GAMM</name>
<dbReference type="GO" id="GO:0009279">
    <property type="term" value="C:cell outer membrane"/>
    <property type="evidence" value="ECO:0007669"/>
    <property type="project" value="UniProtKB-SubCell"/>
</dbReference>
<evidence type="ECO:0000256" key="1">
    <source>
        <dbReference type="ARBA" id="ARBA00004370"/>
    </source>
</evidence>
<dbReference type="SMART" id="SM00965">
    <property type="entry name" value="STN"/>
    <property type="match status" value="1"/>
</dbReference>
<evidence type="ECO:0000256" key="8">
    <source>
        <dbReference type="RuleBase" id="RU004004"/>
    </source>
</evidence>
<accession>I8TCB2</accession>
<dbReference type="PANTHER" id="PTHR30604:SF1">
    <property type="entry name" value="DNA UTILIZATION PROTEIN HOFQ"/>
    <property type="match status" value="1"/>
</dbReference>
<dbReference type="InterPro" id="IPR001775">
    <property type="entry name" value="GspD/PilQ"/>
</dbReference>
<dbReference type="PRINTS" id="PR00811">
    <property type="entry name" value="BCTERIALGSPD"/>
</dbReference>
<dbReference type="GO" id="GO:0009306">
    <property type="term" value="P:protein secretion"/>
    <property type="evidence" value="ECO:0007669"/>
    <property type="project" value="InterPro"/>
</dbReference>